<comment type="caution">
    <text evidence="3">The sequence shown here is derived from an EMBL/GenBank/DDBJ whole genome shotgun (WGS) entry which is preliminary data.</text>
</comment>
<keyword evidence="1" id="KW-0677">Repeat</keyword>
<name>A0ABU9J0N2_9GAMM</name>
<dbReference type="Pfam" id="PF25023">
    <property type="entry name" value="TEN_YD-shell"/>
    <property type="match status" value="1"/>
</dbReference>
<accession>A0ABU9J0N2</accession>
<sequence>MSIGMWNGVAGIQAIRAGITIFLCLLAPVLCAQTTVEYIHTDALGSPVAVTNQAGEVIERYDYEPYGAVIGKPNYQGIGFTGHVQDAATGLTYMQQRYYDPICGCFLSVDPVMAYDDPVNYFHRYRYAGNNPYRFTDPDGRCWIFCDFLPLPRGDRTNPHAPIPGADRGDALLVGGAVVVATVGATAGLAVTVGAPAMVATAAESASLQTGLVAQQGLNAASNTAAAIGAAAAGTVEADIVRGAYVSAAANMEKITDAVSSYVVPGPPAMTPAGAAAGLGSAVVGEIEQVQVAPPPPPPDPTIHR</sequence>
<dbReference type="RefSeq" id="WP_341725976.1">
    <property type="nucleotide sequence ID" value="NZ_JBBWWT010000004.1"/>
</dbReference>
<dbReference type="InterPro" id="IPR022385">
    <property type="entry name" value="Rhs_assc_core"/>
</dbReference>
<evidence type="ECO:0000313" key="3">
    <source>
        <dbReference type="EMBL" id="MEL1264789.1"/>
    </source>
</evidence>
<dbReference type="InterPro" id="IPR050708">
    <property type="entry name" value="T6SS_VgrG/RHS"/>
</dbReference>
<dbReference type="Proteomes" id="UP001459204">
    <property type="component" value="Unassembled WGS sequence"/>
</dbReference>
<dbReference type="NCBIfam" id="TIGR03696">
    <property type="entry name" value="Rhs_assc_core"/>
    <property type="match status" value="1"/>
</dbReference>
<dbReference type="EMBL" id="JBBWWT010000004">
    <property type="protein sequence ID" value="MEL1264789.1"/>
    <property type="molecule type" value="Genomic_DNA"/>
</dbReference>
<keyword evidence="4" id="KW-1185">Reference proteome</keyword>
<dbReference type="PANTHER" id="PTHR32305">
    <property type="match status" value="1"/>
</dbReference>
<dbReference type="PANTHER" id="PTHR32305:SF15">
    <property type="entry name" value="PROTEIN RHSA-RELATED"/>
    <property type="match status" value="1"/>
</dbReference>
<evidence type="ECO:0000259" key="2">
    <source>
        <dbReference type="Pfam" id="PF25023"/>
    </source>
</evidence>
<protein>
    <submittedName>
        <fullName evidence="3">RHS repeat-associated core domain-containing protein</fullName>
    </submittedName>
</protein>
<dbReference type="InterPro" id="IPR056823">
    <property type="entry name" value="TEN-like_YD-shell"/>
</dbReference>
<feature type="domain" description="Teneurin-like YD-shell" evidence="2">
    <location>
        <begin position="38"/>
        <end position="132"/>
    </location>
</feature>
<proteinExistence type="predicted"/>
<evidence type="ECO:0000256" key="1">
    <source>
        <dbReference type="ARBA" id="ARBA00022737"/>
    </source>
</evidence>
<organism evidence="3 4">
    <name type="scientific">Pseudoxanthomonas putridarboris</name>
    <dbReference type="NCBI Taxonomy" id="752605"/>
    <lineage>
        <taxon>Bacteria</taxon>
        <taxon>Pseudomonadati</taxon>
        <taxon>Pseudomonadota</taxon>
        <taxon>Gammaproteobacteria</taxon>
        <taxon>Lysobacterales</taxon>
        <taxon>Lysobacteraceae</taxon>
        <taxon>Pseudoxanthomonas</taxon>
    </lineage>
</organism>
<gene>
    <name evidence="3" type="ORF">AAD027_10470</name>
</gene>
<dbReference type="Gene3D" id="2.180.10.10">
    <property type="entry name" value="RHS repeat-associated core"/>
    <property type="match status" value="1"/>
</dbReference>
<reference evidence="3 4" key="1">
    <citation type="submission" date="2024-04" db="EMBL/GenBank/DDBJ databases">
        <title>Draft genome sequence of Pseudoxanthomonas putridarboris WD12.</title>
        <authorList>
            <person name="Oh J."/>
        </authorList>
    </citation>
    <scope>NUCLEOTIDE SEQUENCE [LARGE SCALE GENOMIC DNA]</scope>
    <source>
        <strain evidence="3 4">WD12</strain>
    </source>
</reference>
<evidence type="ECO:0000313" key="4">
    <source>
        <dbReference type="Proteomes" id="UP001459204"/>
    </source>
</evidence>